<dbReference type="PANTHER" id="PTHR22807:SF30">
    <property type="entry name" value="28S RRNA (CYTOSINE(4447)-C(5))-METHYLTRANSFERASE-RELATED"/>
    <property type="match status" value="1"/>
</dbReference>
<dbReference type="CDD" id="cd02440">
    <property type="entry name" value="AdoMet_MTases"/>
    <property type="match status" value="1"/>
</dbReference>
<evidence type="ECO:0000259" key="7">
    <source>
        <dbReference type="PROSITE" id="PS51686"/>
    </source>
</evidence>
<keyword evidence="2 6" id="KW-0489">Methyltransferase</keyword>
<dbReference type="Pfam" id="PF13636">
    <property type="entry name" value="Methyltranf_PUA"/>
    <property type="match status" value="1"/>
</dbReference>
<accession>A0A1T5MEZ6</accession>
<evidence type="ECO:0000256" key="4">
    <source>
        <dbReference type="ARBA" id="ARBA00022691"/>
    </source>
</evidence>
<gene>
    <name evidence="8" type="ORF">SAMN05660236_5156</name>
</gene>
<evidence type="ECO:0000313" key="8">
    <source>
        <dbReference type="EMBL" id="SKC86459.1"/>
    </source>
</evidence>
<dbReference type="Pfam" id="PF01189">
    <property type="entry name" value="Methyltr_RsmB-F"/>
    <property type="match status" value="1"/>
</dbReference>
<dbReference type="STRING" id="688867.SAMN05660236_5156"/>
<dbReference type="InterPro" id="IPR031341">
    <property type="entry name" value="Methyltr_RsmF_N"/>
</dbReference>
<dbReference type="PRINTS" id="PR02008">
    <property type="entry name" value="RCMTFAMILY"/>
</dbReference>
<dbReference type="GO" id="GO:0003723">
    <property type="term" value="F:RNA binding"/>
    <property type="evidence" value="ECO:0007669"/>
    <property type="project" value="UniProtKB-UniRule"/>
</dbReference>
<keyword evidence="1" id="KW-0963">Cytoplasm</keyword>
<name>A0A1T5MEZ6_9BACT</name>
<organism evidence="8 9">
    <name type="scientific">Ohtaekwangia koreensis</name>
    <dbReference type="NCBI Taxonomy" id="688867"/>
    <lineage>
        <taxon>Bacteria</taxon>
        <taxon>Pseudomonadati</taxon>
        <taxon>Bacteroidota</taxon>
        <taxon>Cytophagia</taxon>
        <taxon>Cytophagales</taxon>
        <taxon>Fulvivirgaceae</taxon>
        <taxon>Ohtaekwangia</taxon>
    </lineage>
</organism>
<dbReference type="Proteomes" id="UP000190961">
    <property type="component" value="Unassembled WGS sequence"/>
</dbReference>
<dbReference type="InterPro" id="IPR027391">
    <property type="entry name" value="Nol1_Nop2_Fmu_2"/>
</dbReference>
<dbReference type="InterPro" id="IPR029063">
    <property type="entry name" value="SAM-dependent_MTases_sf"/>
</dbReference>
<evidence type="ECO:0000256" key="3">
    <source>
        <dbReference type="ARBA" id="ARBA00022679"/>
    </source>
</evidence>
<keyword evidence="3 6" id="KW-0808">Transferase</keyword>
<dbReference type="Pfam" id="PF17125">
    <property type="entry name" value="Methyltr_RsmF_N"/>
    <property type="match status" value="1"/>
</dbReference>
<dbReference type="PROSITE" id="PS51686">
    <property type="entry name" value="SAM_MT_RSMB_NOP"/>
    <property type="match status" value="1"/>
</dbReference>
<evidence type="ECO:0000256" key="2">
    <source>
        <dbReference type="ARBA" id="ARBA00022603"/>
    </source>
</evidence>
<evidence type="ECO:0000256" key="6">
    <source>
        <dbReference type="PROSITE-ProRule" id="PRU01023"/>
    </source>
</evidence>
<dbReference type="PANTHER" id="PTHR22807">
    <property type="entry name" value="NOP2 YEAST -RELATED NOL1/NOP2/FMU SUN DOMAIN-CONTAINING"/>
    <property type="match status" value="1"/>
</dbReference>
<evidence type="ECO:0000313" key="9">
    <source>
        <dbReference type="Proteomes" id="UP000190961"/>
    </source>
</evidence>
<dbReference type="GO" id="GO:0001510">
    <property type="term" value="P:RNA methylation"/>
    <property type="evidence" value="ECO:0007669"/>
    <property type="project" value="InterPro"/>
</dbReference>
<feature type="binding site" evidence="6">
    <location>
        <position position="179"/>
    </location>
    <ligand>
        <name>S-adenosyl-L-methionine</name>
        <dbReference type="ChEBI" id="CHEBI:59789"/>
    </ligand>
</feature>
<dbReference type="EMBL" id="FUZU01000004">
    <property type="protein sequence ID" value="SKC86459.1"/>
    <property type="molecule type" value="Genomic_DNA"/>
</dbReference>
<feature type="active site" description="Nucleophile" evidence="6">
    <location>
        <position position="232"/>
    </location>
</feature>
<keyword evidence="4 6" id="KW-0949">S-adenosyl-L-methionine</keyword>
<reference evidence="8 9" key="1">
    <citation type="submission" date="2017-02" db="EMBL/GenBank/DDBJ databases">
        <authorList>
            <person name="Peterson S.W."/>
        </authorList>
    </citation>
    <scope>NUCLEOTIDE SEQUENCE [LARGE SCALE GENOMIC DNA]</scope>
    <source>
        <strain evidence="8 9">DSM 25262</strain>
    </source>
</reference>
<dbReference type="InterPro" id="IPR001678">
    <property type="entry name" value="MeTrfase_RsmB-F_NOP2_dom"/>
</dbReference>
<dbReference type="Gene3D" id="3.30.70.1170">
    <property type="entry name" value="Sun protein, domain 3"/>
    <property type="match status" value="1"/>
</dbReference>
<feature type="binding site" evidence="6">
    <location>
        <begin position="111"/>
        <end position="117"/>
    </location>
    <ligand>
        <name>S-adenosyl-L-methionine</name>
        <dbReference type="ChEBI" id="CHEBI:59789"/>
    </ligand>
</feature>
<dbReference type="RefSeq" id="WP_079689650.1">
    <property type="nucleotide sequence ID" value="NZ_FUZU01000004.1"/>
</dbReference>
<dbReference type="Gene3D" id="3.40.50.150">
    <property type="entry name" value="Vaccinia Virus protein VP39"/>
    <property type="match status" value="1"/>
</dbReference>
<dbReference type="SUPFAM" id="SSF53335">
    <property type="entry name" value="S-adenosyl-L-methionine-dependent methyltransferases"/>
    <property type="match status" value="1"/>
</dbReference>
<evidence type="ECO:0000256" key="5">
    <source>
        <dbReference type="ARBA" id="ARBA00022884"/>
    </source>
</evidence>
<dbReference type="AlphaFoldDB" id="A0A1T5MEZ6"/>
<protein>
    <submittedName>
        <fullName evidence="8">16S rRNA C967 or C1407 C5-methylase, RsmB/RsmF family</fullName>
    </submittedName>
</protein>
<dbReference type="OrthoDB" id="9810297at2"/>
<feature type="binding site" evidence="6">
    <location>
        <position position="162"/>
    </location>
    <ligand>
        <name>S-adenosyl-L-methionine</name>
        <dbReference type="ChEBI" id="CHEBI:59789"/>
    </ligand>
</feature>
<dbReference type="InterPro" id="IPR023267">
    <property type="entry name" value="RCMT"/>
</dbReference>
<feature type="binding site" evidence="6">
    <location>
        <position position="135"/>
    </location>
    <ligand>
        <name>S-adenosyl-L-methionine</name>
        <dbReference type="ChEBI" id="CHEBI:59789"/>
    </ligand>
</feature>
<dbReference type="InterPro" id="IPR049560">
    <property type="entry name" value="MeTrfase_RsmB-F_NOP2_cat"/>
</dbReference>
<keyword evidence="5 6" id="KW-0694">RNA-binding</keyword>
<keyword evidence="9" id="KW-1185">Reference proteome</keyword>
<dbReference type="Gene3D" id="2.30.130.60">
    <property type="match status" value="1"/>
</dbReference>
<comment type="similarity">
    <text evidence="6">Belongs to the class I-like SAM-binding methyltransferase superfamily. RsmB/NOP family.</text>
</comment>
<feature type="domain" description="SAM-dependent MTase RsmB/NOP-type" evidence="7">
    <location>
        <begin position="16"/>
        <end position="296"/>
    </location>
</feature>
<dbReference type="GO" id="GO:0008173">
    <property type="term" value="F:RNA methyltransferase activity"/>
    <property type="evidence" value="ECO:0007669"/>
    <property type="project" value="InterPro"/>
</dbReference>
<evidence type="ECO:0000256" key="1">
    <source>
        <dbReference type="ARBA" id="ARBA00022490"/>
    </source>
</evidence>
<sequence length="455" mass="51540">MSTQAADLPASFLQKMQHQLGEALPDFLKSLAEPAPVSIRLNPRKHFNHSYTVHIPWAENGRYLAERPVFTLDPFLHGGAYYVQEASSMFVEQAVKQCIDLDQSIHVLDLCAAPGGKSTHLVSLLNDESLLVSNEVIRSRANILSENIQKWGYNQVVVTNNDPEDFKRLPGFFDVMVVDAPCSGEGLFRKDAGAMQEWSDDNVMLCSKRQRRIVSDIWSSLKENGILVYSTCTYNPEENEENLVWLKESHDVEFLKIKLDDAWGAVEVEQDGITGYHFYPHRVKGEGFFISVIRKKENADILRMKNAKTGFQPPSKKILEQIQSWVIDPEGISFIQREDVIQFFPSVKSQEIETLSKNLRLVSAGTFAAVVKHEKLVPEHALALSVKLNHANFPALALSREDALRYLRKETLNITTSHTGFTLMLYENIALGWGNVLPNRINNLYPAEWRIRMGA</sequence>
<proteinExistence type="inferred from homology"/>